<dbReference type="InterPro" id="IPR036047">
    <property type="entry name" value="F-box-like_dom_sf"/>
</dbReference>
<dbReference type="InterPro" id="IPR053197">
    <property type="entry name" value="F-box_SCFL_complex_component"/>
</dbReference>
<evidence type="ECO:0000313" key="4">
    <source>
        <dbReference type="Proteomes" id="UP000235145"/>
    </source>
</evidence>
<sequence length="462" mass="53982">MSVLKYKRCLVHKLVSKPWMWLSFKILNLHHLRKLLKIWMFGGFLKLEDANFTAMNKSEASKCEDGVDLISNMPDSILVLILSLLSSTEEVIRSSILSRRWRYLWTSIPSLDLFSRFHREDKFKKDEFKDFVFWVLANRSVDLDCLHLGCFDHYTLSTVRRWIHMAVTRNVKQLQLMFYPEDEDGDVEIPHCLVTCGSLEILGLNVSYRSLRLPNITGFQALRHLRLTYVDLSIDSDLVKGFLESFPLLEGLIFISCFLNERDLLYISCPKLKILRIENENDELMCDSIKICCPKLVDLELRGLLANNFFFECLDSLNKAEIEPKLIGNIKSVLFPGISHVEHLWIDLYFFSQCVYAARDPALPNLKTLALTTGVDAFTMDELIRILKYYPKVESLQLILKEKFYGPEEWELHEGEARRLMTPDVKRVELFEYNGEKPKLVSDWQEDIYMEMVFSWGTKAKI</sequence>
<dbReference type="InterPro" id="IPR055357">
    <property type="entry name" value="LRR_At1g61320_AtMIF1"/>
</dbReference>
<organism evidence="3 4">
    <name type="scientific">Lactuca sativa</name>
    <name type="common">Garden lettuce</name>
    <dbReference type="NCBI Taxonomy" id="4236"/>
    <lineage>
        <taxon>Eukaryota</taxon>
        <taxon>Viridiplantae</taxon>
        <taxon>Streptophyta</taxon>
        <taxon>Embryophyta</taxon>
        <taxon>Tracheophyta</taxon>
        <taxon>Spermatophyta</taxon>
        <taxon>Magnoliopsida</taxon>
        <taxon>eudicotyledons</taxon>
        <taxon>Gunneridae</taxon>
        <taxon>Pentapetalae</taxon>
        <taxon>asterids</taxon>
        <taxon>campanulids</taxon>
        <taxon>Asterales</taxon>
        <taxon>Asteraceae</taxon>
        <taxon>Cichorioideae</taxon>
        <taxon>Cichorieae</taxon>
        <taxon>Lactucinae</taxon>
        <taxon>Lactuca</taxon>
    </lineage>
</organism>
<dbReference type="EMBL" id="NBSK02000005">
    <property type="protein sequence ID" value="KAJ0206591.1"/>
    <property type="molecule type" value="Genomic_DNA"/>
</dbReference>
<dbReference type="Pfam" id="PF23622">
    <property type="entry name" value="LRR_At1g61320_AtMIF1"/>
    <property type="match status" value="1"/>
</dbReference>
<reference evidence="3 4" key="1">
    <citation type="journal article" date="2017" name="Nat. Commun.">
        <title>Genome assembly with in vitro proximity ligation data and whole-genome triplication in lettuce.</title>
        <authorList>
            <person name="Reyes-Chin-Wo S."/>
            <person name="Wang Z."/>
            <person name="Yang X."/>
            <person name="Kozik A."/>
            <person name="Arikit S."/>
            <person name="Song C."/>
            <person name="Xia L."/>
            <person name="Froenicke L."/>
            <person name="Lavelle D.O."/>
            <person name="Truco M.J."/>
            <person name="Xia R."/>
            <person name="Zhu S."/>
            <person name="Xu C."/>
            <person name="Xu H."/>
            <person name="Xu X."/>
            <person name="Cox K."/>
            <person name="Korf I."/>
            <person name="Meyers B.C."/>
            <person name="Michelmore R.W."/>
        </authorList>
    </citation>
    <scope>NUCLEOTIDE SEQUENCE [LARGE SCALE GENOMIC DNA]</scope>
    <source>
        <strain evidence="4">cv. Salinas</strain>
        <tissue evidence="3">Seedlings</tissue>
    </source>
</reference>
<dbReference type="AlphaFoldDB" id="A0A9R1VL30"/>
<protein>
    <recommendedName>
        <fullName evidence="5">F-box domain-containing protein</fullName>
    </recommendedName>
</protein>
<dbReference type="SUPFAM" id="SSF81383">
    <property type="entry name" value="F-box domain"/>
    <property type="match status" value="1"/>
</dbReference>
<name>A0A9R1VL30_LACSA</name>
<feature type="domain" description="F-box" evidence="1">
    <location>
        <begin position="70"/>
        <end position="109"/>
    </location>
</feature>
<evidence type="ECO:0000259" key="2">
    <source>
        <dbReference type="Pfam" id="PF23622"/>
    </source>
</evidence>
<accession>A0A9R1VL30</accession>
<evidence type="ECO:0008006" key="5">
    <source>
        <dbReference type="Google" id="ProtNLM"/>
    </source>
</evidence>
<feature type="domain" description="At1g61320/AtMIF1 LRR" evidence="2">
    <location>
        <begin position="141"/>
        <end position="405"/>
    </location>
</feature>
<comment type="caution">
    <text evidence="3">The sequence shown here is derived from an EMBL/GenBank/DDBJ whole genome shotgun (WGS) entry which is preliminary data.</text>
</comment>
<proteinExistence type="predicted"/>
<dbReference type="SUPFAM" id="SSF52047">
    <property type="entry name" value="RNI-like"/>
    <property type="match status" value="1"/>
</dbReference>
<dbReference type="Gene3D" id="3.80.10.10">
    <property type="entry name" value="Ribonuclease Inhibitor"/>
    <property type="match status" value="1"/>
</dbReference>
<dbReference type="PANTHER" id="PTHR34223">
    <property type="entry name" value="OS11G0201299 PROTEIN"/>
    <property type="match status" value="1"/>
</dbReference>
<dbReference type="Pfam" id="PF00646">
    <property type="entry name" value="F-box"/>
    <property type="match status" value="1"/>
</dbReference>
<keyword evidence="4" id="KW-1185">Reference proteome</keyword>
<dbReference type="InterPro" id="IPR032675">
    <property type="entry name" value="LRR_dom_sf"/>
</dbReference>
<dbReference type="PANTHER" id="PTHR34223:SF51">
    <property type="entry name" value="OS06G0556300 PROTEIN"/>
    <property type="match status" value="1"/>
</dbReference>
<evidence type="ECO:0000313" key="3">
    <source>
        <dbReference type="EMBL" id="KAJ0206591.1"/>
    </source>
</evidence>
<evidence type="ECO:0000259" key="1">
    <source>
        <dbReference type="Pfam" id="PF00646"/>
    </source>
</evidence>
<gene>
    <name evidence="3" type="ORF">LSAT_V11C500255930</name>
</gene>
<dbReference type="Proteomes" id="UP000235145">
    <property type="component" value="Unassembled WGS sequence"/>
</dbReference>
<dbReference type="InterPro" id="IPR001810">
    <property type="entry name" value="F-box_dom"/>
</dbReference>